<evidence type="ECO:0000256" key="9">
    <source>
        <dbReference type="ARBA" id="ARBA00022842"/>
    </source>
</evidence>
<dbReference type="PANTHER" id="PTHR33540:SF2">
    <property type="entry name" value="TRNA THREONYLCARBAMOYLADENOSINE BIOSYNTHESIS PROTEIN TSAE"/>
    <property type="match status" value="1"/>
</dbReference>
<dbReference type="GO" id="GO:0046872">
    <property type="term" value="F:metal ion binding"/>
    <property type="evidence" value="ECO:0007669"/>
    <property type="project" value="UniProtKB-KW"/>
</dbReference>
<keyword evidence="11" id="KW-0808">Transferase</keyword>
<evidence type="ECO:0000256" key="1">
    <source>
        <dbReference type="ARBA" id="ARBA00004496"/>
    </source>
</evidence>
<organism evidence="11 12">
    <name type="scientific">Halomonas icarae</name>
    <dbReference type="NCBI Taxonomy" id="2691040"/>
    <lineage>
        <taxon>Bacteria</taxon>
        <taxon>Pseudomonadati</taxon>
        <taxon>Pseudomonadota</taxon>
        <taxon>Gammaproteobacteria</taxon>
        <taxon>Oceanospirillales</taxon>
        <taxon>Halomonadaceae</taxon>
        <taxon>Halomonas</taxon>
    </lineage>
</organism>
<protein>
    <recommendedName>
        <fullName evidence="3">tRNA threonylcarbamoyladenosine biosynthesis protein TsaE</fullName>
    </recommendedName>
    <alternativeName>
        <fullName evidence="10">t(6)A37 threonylcarbamoyladenosine biosynthesis protein TsaE</fullName>
    </alternativeName>
</protein>
<dbReference type="GO" id="GO:0002949">
    <property type="term" value="P:tRNA threonylcarbamoyladenosine modification"/>
    <property type="evidence" value="ECO:0007669"/>
    <property type="project" value="InterPro"/>
</dbReference>
<keyword evidence="9" id="KW-0460">Magnesium</keyword>
<evidence type="ECO:0000256" key="2">
    <source>
        <dbReference type="ARBA" id="ARBA00007599"/>
    </source>
</evidence>
<proteinExistence type="inferred from homology"/>
<accession>A0A7X4VYY8</accession>
<gene>
    <name evidence="11" type="primary">tsaE</name>
    <name evidence="11" type="ORF">GRB80_08100</name>
</gene>
<keyword evidence="7" id="KW-0547">Nucleotide-binding</keyword>
<evidence type="ECO:0000256" key="4">
    <source>
        <dbReference type="ARBA" id="ARBA00022490"/>
    </source>
</evidence>
<dbReference type="Proteomes" id="UP000448235">
    <property type="component" value="Unassembled WGS sequence"/>
</dbReference>
<dbReference type="InterPro" id="IPR027417">
    <property type="entry name" value="P-loop_NTPase"/>
</dbReference>
<evidence type="ECO:0000256" key="8">
    <source>
        <dbReference type="ARBA" id="ARBA00022840"/>
    </source>
</evidence>
<sequence length="168" mass="18185">MRLRLDDEACQVGLGECLGRALEGRGRVYLVGELGAGKTTLARGVLRAYGHRGAVKSPTYTLVEPYELDGKRVYHFDLYRLGDPEELEFIGGRDLLGDDALSLIEWPVRGEGWLPGPDLRIELGVVGEGREAVLEADSTHGEAALARLAAMPAITEWCRAAKPGEGTP</sequence>
<evidence type="ECO:0000313" key="11">
    <source>
        <dbReference type="EMBL" id="NAW12806.1"/>
    </source>
</evidence>
<dbReference type="Gene3D" id="3.40.50.300">
    <property type="entry name" value="P-loop containing nucleotide triphosphate hydrolases"/>
    <property type="match status" value="1"/>
</dbReference>
<dbReference type="RefSeq" id="WP_161423199.1">
    <property type="nucleotide sequence ID" value="NZ_JARWMY010000008.1"/>
</dbReference>
<reference evidence="11 12" key="1">
    <citation type="submission" date="2019-12" db="EMBL/GenBank/DDBJ databases">
        <title>Draft genome sequencing of Halomonas icarensis D1-1.</title>
        <authorList>
            <person name="Pandiyan K."/>
            <person name="Kushwaha P."/>
            <person name="Gowdham M."/>
            <person name="Chakdar H."/>
            <person name="Singh A."/>
            <person name="Kumar M."/>
            <person name="Saxena A.K."/>
        </authorList>
    </citation>
    <scope>NUCLEOTIDE SEQUENCE [LARGE SCALE GENOMIC DNA]</scope>
    <source>
        <strain evidence="11 12">D1-1</strain>
    </source>
</reference>
<keyword evidence="6" id="KW-0479">Metal-binding</keyword>
<dbReference type="GO" id="GO:0005524">
    <property type="term" value="F:ATP binding"/>
    <property type="evidence" value="ECO:0007669"/>
    <property type="project" value="UniProtKB-KW"/>
</dbReference>
<dbReference type="InterPro" id="IPR003442">
    <property type="entry name" value="T6A_TsaE"/>
</dbReference>
<evidence type="ECO:0000256" key="6">
    <source>
        <dbReference type="ARBA" id="ARBA00022723"/>
    </source>
</evidence>
<dbReference type="NCBIfam" id="TIGR00150">
    <property type="entry name" value="T6A_YjeE"/>
    <property type="match status" value="1"/>
</dbReference>
<keyword evidence="5" id="KW-0819">tRNA processing</keyword>
<evidence type="ECO:0000256" key="7">
    <source>
        <dbReference type="ARBA" id="ARBA00022741"/>
    </source>
</evidence>
<comment type="caution">
    <text evidence="11">The sequence shown here is derived from an EMBL/GenBank/DDBJ whole genome shotgun (WGS) entry which is preliminary data.</text>
</comment>
<evidence type="ECO:0000256" key="10">
    <source>
        <dbReference type="ARBA" id="ARBA00032441"/>
    </source>
</evidence>
<comment type="subcellular location">
    <subcellularLocation>
        <location evidence="1">Cytoplasm</location>
    </subcellularLocation>
</comment>
<evidence type="ECO:0000313" key="12">
    <source>
        <dbReference type="Proteomes" id="UP000448235"/>
    </source>
</evidence>
<dbReference type="GO" id="GO:0005737">
    <property type="term" value="C:cytoplasm"/>
    <property type="evidence" value="ECO:0007669"/>
    <property type="project" value="UniProtKB-SubCell"/>
</dbReference>
<dbReference type="AlphaFoldDB" id="A0A7X4VYY8"/>
<keyword evidence="12" id="KW-1185">Reference proteome</keyword>
<keyword evidence="4" id="KW-0963">Cytoplasm</keyword>
<dbReference type="SUPFAM" id="SSF52540">
    <property type="entry name" value="P-loop containing nucleoside triphosphate hydrolases"/>
    <property type="match status" value="1"/>
</dbReference>
<evidence type="ECO:0000256" key="5">
    <source>
        <dbReference type="ARBA" id="ARBA00022694"/>
    </source>
</evidence>
<keyword evidence="8" id="KW-0067">ATP-binding</keyword>
<dbReference type="PANTHER" id="PTHR33540">
    <property type="entry name" value="TRNA THREONYLCARBAMOYLADENOSINE BIOSYNTHESIS PROTEIN TSAE"/>
    <property type="match status" value="1"/>
</dbReference>
<dbReference type="GO" id="GO:0016740">
    <property type="term" value="F:transferase activity"/>
    <property type="evidence" value="ECO:0007669"/>
    <property type="project" value="UniProtKB-KW"/>
</dbReference>
<name>A0A7X4VYY8_9GAMM</name>
<dbReference type="Pfam" id="PF02367">
    <property type="entry name" value="TsaE"/>
    <property type="match status" value="1"/>
</dbReference>
<evidence type="ECO:0000256" key="3">
    <source>
        <dbReference type="ARBA" id="ARBA00019010"/>
    </source>
</evidence>
<dbReference type="EMBL" id="WUTS01000001">
    <property type="protein sequence ID" value="NAW12806.1"/>
    <property type="molecule type" value="Genomic_DNA"/>
</dbReference>
<comment type="similarity">
    <text evidence="2">Belongs to the TsaE family.</text>
</comment>